<proteinExistence type="predicted"/>
<dbReference type="OrthoDB" id="10579544at2759"/>
<feature type="region of interest" description="Disordered" evidence="1">
    <location>
        <begin position="37"/>
        <end position="77"/>
    </location>
</feature>
<gene>
    <name evidence="2" type="ORF">BP6252_06072</name>
</gene>
<keyword evidence="3" id="KW-1185">Reference proteome</keyword>
<evidence type="ECO:0000313" key="3">
    <source>
        <dbReference type="Proteomes" id="UP000256645"/>
    </source>
</evidence>
<dbReference type="AlphaFoldDB" id="A0A3D8RLV0"/>
<evidence type="ECO:0000256" key="1">
    <source>
        <dbReference type="SAM" id="MobiDB-lite"/>
    </source>
</evidence>
<organism evidence="2 3">
    <name type="scientific">Coleophoma cylindrospora</name>
    <dbReference type="NCBI Taxonomy" id="1849047"/>
    <lineage>
        <taxon>Eukaryota</taxon>
        <taxon>Fungi</taxon>
        <taxon>Dikarya</taxon>
        <taxon>Ascomycota</taxon>
        <taxon>Pezizomycotina</taxon>
        <taxon>Leotiomycetes</taxon>
        <taxon>Helotiales</taxon>
        <taxon>Dermateaceae</taxon>
        <taxon>Coleophoma</taxon>
    </lineage>
</organism>
<accession>A0A3D8RLV0</accession>
<dbReference type="EMBL" id="PDLM01000006">
    <property type="protein sequence ID" value="RDW74930.1"/>
    <property type="molecule type" value="Genomic_DNA"/>
</dbReference>
<feature type="compositionally biased region" description="Low complexity" evidence="1">
    <location>
        <begin position="55"/>
        <end position="70"/>
    </location>
</feature>
<comment type="caution">
    <text evidence="2">The sequence shown here is derived from an EMBL/GenBank/DDBJ whole genome shotgun (WGS) entry which is preliminary data.</text>
</comment>
<dbReference type="Proteomes" id="UP000256645">
    <property type="component" value="Unassembled WGS sequence"/>
</dbReference>
<name>A0A3D8RLV0_9HELO</name>
<protein>
    <submittedName>
        <fullName evidence="2">Uncharacterized protein</fullName>
    </submittedName>
</protein>
<evidence type="ECO:0000313" key="2">
    <source>
        <dbReference type="EMBL" id="RDW74930.1"/>
    </source>
</evidence>
<reference evidence="2 3" key="1">
    <citation type="journal article" date="2018" name="IMA Fungus">
        <title>IMA Genome-F 9: Draft genome sequence of Annulohypoxylon stygium, Aspergillus mulundensis, Berkeleyomyces basicola (syn. Thielaviopsis basicola), Ceratocystis smalleyi, two Cercospora beticola strains, Coleophoma cylindrospora, Fusarium fracticaudum, Phialophora cf. hyalina, and Morchella septimelata.</title>
        <authorList>
            <person name="Wingfield B.D."/>
            <person name="Bills G.F."/>
            <person name="Dong Y."/>
            <person name="Huang W."/>
            <person name="Nel W.J."/>
            <person name="Swalarsk-Parry B.S."/>
            <person name="Vaghefi N."/>
            <person name="Wilken P.M."/>
            <person name="An Z."/>
            <person name="de Beer Z.W."/>
            <person name="De Vos L."/>
            <person name="Chen L."/>
            <person name="Duong T.A."/>
            <person name="Gao Y."/>
            <person name="Hammerbacher A."/>
            <person name="Kikkert J.R."/>
            <person name="Li Y."/>
            <person name="Li H."/>
            <person name="Li K."/>
            <person name="Li Q."/>
            <person name="Liu X."/>
            <person name="Ma X."/>
            <person name="Naidoo K."/>
            <person name="Pethybridge S.J."/>
            <person name="Sun J."/>
            <person name="Steenkamp E.T."/>
            <person name="van der Nest M.A."/>
            <person name="van Wyk S."/>
            <person name="Wingfield M.J."/>
            <person name="Xiong C."/>
            <person name="Yue Q."/>
            <person name="Zhang X."/>
        </authorList>
    </citation>
    <scope>NUCLEOTIDE SEQUENCE [LARGE SCALE GENOMIC DNA]</scope>
    <source>
        <strain evidence="2 3">BP6252</strain>
    </source>
</reference>
<sequence length="77" mass="8693">MLLEKLRTRRQSAKELHARADEMRVEYQKMVELAKKIQQQQASSMPPPGYDELRNSGAASTTSSNSSMRSLTPAGRR</sequence>